<comment type="caution">
    <text evidence="2">The sequence shown here is derived from an EMBL/GenBank/DDBJ whole genome shotgun (WGS) entry which is preliminary data.</text>
</comment>
<evidence type="ECO:0000313" key="3">
    <source>
        <dbReference type="Proteomes" id="UP000003828"/>
    </source>
</evidence>
<proteinExistence type="predicted"/>
<accession>H0QTS4</accession>
<keyword evidence="3" id="KW-1185">Reference proteome</keyword>
<keyword evidence="1" id="KW-0472">Membrane</keyword>
<keyword evidence="1" id="KW-0812">Transmembrane</keyword>
<protein>
    <submittedName>
        <fullName evidence="2">Uncharacterized protein</fullName>
    </submittedName>
</protein>
<name>H0QTS4_ARTG1</name>
<feature type="transmembrane region" description="Helical" evidence="1">
    <location>
        <begin position="62"/>
        <end position="85"/>
    </location>
</feature>
<dbReference type="OrthoDB" id="4350047at2"/>
<keyword evidence="1" id="KW-1133">Transmembrane helix</keyword>
<dbReference type="Proteomes" id="UP000003828">
    <property type="component" value="Unassembled WGS sequence"/>
</dbReference>
<feature type="transmembrane region" description="Helical" evidence="1">
    <location>
        <begin position="106"/>
        <end position="127"/>
    </location>
</feature>
<dbReference type="RefSeq" id="WP_003806178.1">
    <property type="nucleotide sequence ID" value="NZ_BAEG01000113.1"/>
</dbReference>
<organism evidence="2 3">
    <name type="scientific">Arthrobacter globiformis (strain ATCC 8010 / DSM 20124 / JCM 1332 / NBRC 12137 / NCIMB 8907 / NRRL B-2979 / 168)</name>
    <dbReference type="NCBI Taxonomy" id="1077972"/>
    <lineage>
        <taxon>Bacteria</taxon>
        <taxon>Bacillati</taxon>
        <taxon>Actinomycetota</taxon>
        <taxon>Actinomycetes</taxon>
        <taxon>Micrococcales</taxon>
        <taxon>Micrococcaceae</taxon>
        <taxon>Arthrobacter</taxon>
    </lineage>
</organism>
<dbReference type="AlphaFoldDB" id="H0QTS4"/>
<evidence type="ECO:0000313" key="2">
    <source>
        <dbReference type="EMBL" id="GAB16225.1"/>
    </source>
</evidence>
<feature type="transmembrane region" description="Helical" evidence="1">
    <location>
        <begin position="15"/>
        <end position="38"/>
    </location>
</feature>
<dbReference type="eggNOG" id="ENOG502ZD2Q">
    <property type="taxonomic scope" value="Bacteria"/>
</dbReference>
<reference evidence="2 3" key="1">
    <citation type="submission" date="2011-12" db="EMBL/GenBank/DDBJ databases">
        <title>Whole genome shotgun sequence of Arthrobacter globiformis NBRC 12137.</title>
        <authorList>
            <person name="Miyazawa S."/>
            <person name="Hosoyama A."/>
            <person name="Tsuchikane K."/>
            <person name="Katsumata H."/>
            <person name="Yamazaki S."/>
            <person name="Fujita N."/>
        </authorList>
    </citation>
    <scope>NUCLEOTIDE SEQUENCE [LARGE SCALE GENOMIC DNA]</scope>
    <source>
        <strain evidence="2 3">NBRC 12137</strain>
    </source>
</reference>
<feature type="transmembrane region" description="Helical" evidence="1">
    <location>
        <begin position="133"/>
        <end position="155"/>
    </location>
</feature>
<dbReference type="EMBL" id="BAEG01000113">
    <property type="protein sequence ID" value="GAB16225.1"/>
    <property type="molecule type" value="Genomic_DNA"/>
</dbReference>
<gene>
    <name evidence="2" type="ORF">ARGLB_113_00820</name>
</gene>
<evidence type="ECO:0000256" key="1">
    <source>
        <dbReference type="SAM" id="Phobius"/>
    </source>
</evidence>
<feature type="transmembrane region" description="Helical" evidence="1">
    <location>
        <begin position="167"/>
        <end position="189"/>
    </location>
</feature>
<dbReference type="STRING" id="1077972.ARGLB_113_00820"/>
<sequence length="286" mass="30336">MTQTTDAGGRTKPRLLDVIASIGPPIAVISAVLAYFGWSQATALAKYMGLNVALFSFTDQDYIRFSVGNLFTPLTCLFAVGICVMGLDRWLRRRIETGNGPTVRRAAGAVAVVGVLVAGIALLVVVLQPGRTVLYAPYVIAAGVLLAACAMRLHWLAHPGKPEALSIGHRVGQGALLTGLVTLLLLWGAGDHADAVGRRAALDIEQNLAALPRVELYSFKPLAIGAPAVTEAKLGTDAAPVYRYDGLRLLDVSGGRLFFLPNGWTVQNGTVVVLPDNDTVRVEYGH</sequence>